<feature type="transmembrane region" description="Helical" evidence="5">
    <location>
        <begin position="51"/>
        <end position="73"/>
    </location>
</feature>
<dbReference type="Pfam" id="PF01957">
    <property type="entry name" value="NfeD"/>
    <property type="match status" value="1"/>
</dbReference>
<dbReference type="RefSeq" id="WP_061215170.1">
    <property type="nucleotide sequence ID" value="NZ_DCDX01000045.1"/>
</dbReference>
<dbReference type="InterPro" id="IPR052165">
    <property type="entry name" value="Membrane_assoc_protease"/>
</dbReference>
<reference evidence="7 8" key="1">
    <citation type="journal article" date="2018" name="Nat. Biotechnol.">
        <title>A standardized bacterial taxonomy based on genome phylogeny substantially revises the tree of life.</title>
        <authorList>
            <person name="Parks D.H."/>
            <person name="Chuvochina M."/>
            <person name="Waite D.W."/>
            <person name="Rinke C."/>
            <person name="Skarshewski A."/>
            <person name="Chaumeil P.A."/>
            <person name="Hugenholtz P."/>
        </authorList>
    </citation>
    <scope>NUCLEOTIDE SEQUENCE [LARGE SCALE GENOMIC DNA]</scope>
    <source>
        <strain evidence="7">UBA10948</strain>
    </source>
</reference>
<evidence type="ECO:0000256" key="2">
    <source>
        <dbReference type="ARBA" id="ARBA00022692"/>
    </source>
</evidence>
<protein>
    <recommendedName>
        <fullName evidence="6">NfeD-like C-terminal domain-containing protein</fullName>
    </recommendedName>
</protein>
<keyword evidence="4 5" id="KW-0472">Membrane</keyword>
<evidence type="ECO:0000256" key="5">
    <source>
        <dbReference type="SAM" id="Phobius"/>
    </source>
</evidence>
<feature type="domain" description="NfeD-like C-terminal" evidence="6">
    <location>
        <begin position="83"/>
        <end position="139"/>
    </location>
</feature>
<evidence type="ECO:0000256" key="4">
    <source>
        <dbReference type="ARBA" id="ARBA00023136"/>
    </source>
</evidence>
<dbReference type="AlphaFoldDB" id="A0A354YXU9"/>
<gene>
    <name evidence="7" type="ORF">DDZ44_09585</name>
</gene>
<dbReference type="GO" id="GO:0005886">
    <property type="term" value="C:plasma membrane"/>
    <property type="evidence" value="ECO:0007669"/>
    <property type="project" value="TreeGrafter"/>
</dbReference>
<dbReference type="InterPro" id="IPR012340">
    <property type="entry name" value="NA-bd_OB-fold"/>
</dbReference>
<dbReference type="SUPFAM" id="SSF141322">
    <property type="entry name" value="NfeD domain-like"/>
    <property type="match status" value="1"/>
</dbReference>
<evidence type="ECO:0000256" key="3">
    <source>
        <dbReference type="ARBA" id="ARBA00022989"/>
    </source>
</evidence>
<name>A0A354YXU9_9FIRM</name>
<dbReference type="Gene3D" id="2.40.50.140">
    <property type="entry name" value="Nucleic acid-binding proteins"/>
    <property type="match status" value="1"/>
</dbReference>
<sequence length="146" mass="15938">MSSLQWILIAVVFGAIEIFTVGLWFLWLALSALLVAAAAAFKLLPGLEGQLLLFAFFTLLFILFTRPLVLKFFKTNDTASNVKALVGQHGICLSSITPLEYGQVKVNGEVWTAVSQQEIEEDTRIVVAGIDGVKLLVEKAEPEASK</sequence>
<proteinExistence type="predicted"/>
<dbReference type="PANTHER" id="PTHR33507:SF3">
    <property type="entry name" value="INNER MEMBRANE PROTEIN YBBJ"/>
    <property type="match status" value="1"/>
</dbReference>
<keyword evidence="2 5" id="KW-0812">Transmembrane</keyword>
<comment type="caution">
    <text evidence="7">The sequence shown here is derived from an EMBL/GenBank/DDBJ whole genome shotgun (WGS) entry which is preliminary data.</text>
</comment>
<keyword evidence="3 5" id="KW-1133">Transmembrane helix</keyword>
<evidence type="ECO:0000313" key="8">
    <source>
        <dbReference type="Proteomes" id="UP000263273"/>
    </source>
</evidence>
<dbReference type="EMBL" id="DNZF01000210">
    <property type="protein sequence ID" value="HBK54173.1"/>
    <property type="molecule type" value="Genomic_DNA"/>
</dbReference>
<evidence type="ECO:0000313" key="7">
    <source>
        <dbReference type="EMBL" id="HBK54173.1"/>
    </source>
</evidence>
<dbReference type="STRING" id="378794.GCA_001570625_02772"/>
<organism evidence="7 8">
    <name type="scientific">Syntrophomonas wolfei</name>
    <dbReference type="NCBI Taxonomy" id="863"/>
    <lineage>
        <taxon>Bacteria</taxon>
        <taxon>Bacillati</taxon>
        <taxon>Bacillota</taxon>
        <taxon>Clostridia</taxon>
        <taxon>Eubacteriales</taxon>
        <taxon>Syntrophomonadaceae</taxon>
        <taxon>Syntrophomonas</taxon>
    </lineage>
</organism>
<dbReference type="PANTHER" id="PTHR33507">
    <property type="entry name" value="INNER MEMBRANE PROTEIN YBBJ"/>
    <property type="match status" value="1"/>
</dbReference>
<comment type="subcellular location">
    <subcellularLocation>
        <location evidence="1">Membrane</location>
        <topology evidence="1">Multi-pass membrane protein</topology>
    </subcellularLocation>
</comment>
<dbReference type="InterPro" id="IPR002810">
    <property type="entry name" value="NfeD-like_C"/>
</dbReference>
<dbReference type="Proteomes" id="UP000263273">
    <property type="component" value="Unassembled WGS sequence"/>
</dbReference>
<feature type="transmembrane region" description="Helical" evidence="5">
    <location>
        <begin position="24"/>
        <end position="44"/>
    </location>
</feature>
<evidence type="ECO:0000256" key="1">
    <source>
        <dbReference type="ARBA" id="ARBA00004141"/>
    </source>
</evidence>
<accession>A0A354YXU9</accession>
<evidence type="ECO:0000259" key="6">
    <source>
        <dbReference type="Pfam" id="PF01957"/>
    </source>
</evidence>